<sequence length="219" mass="24796">MVKLILSSRVLLSIKDTEVPKINESQRVEITNWLRIGVGIHDPKILLKLTQLYASFVSIGLISQTPCLFFIKFEDAPLEKRFSLPPPPPVVDRLKRKHEQPLLKSISSEGKSQNIDSSMRGSVKSPMIHGKTCLGEENLKTEERKKREMRFPPRNVQYPVMDHRVVGDPAQYASDKAQRSSVVLEVKCKSMSIVPLTYLKILRTIFKCTTMGACMNCDA</sequence>
<gene>
    <name evidence="1" type="ORF">VITISV_018741</name>
</gene>
<proteinExistence type="predicted"/>
<reference evidence="1" key="1">
    <citation type="journal article" date="2007" name="PLoS ONE">
        <title>The first genome sequence of an elite grapevine cultivar (Pinot noir Vitis vinifera L.): coping with a highly heterozygous genome.</title>
        <authorList>
            <person name="Velasco R."/>
            <person name="Zharkikh A."/>
            <person name="Troggio M."/>
            <person name="Cartwright D.A."/>
            <person name="Cestaro A."/>
            <person name="Pruss D."/>
            <person name="Pindo M."/>
            <person name="FitzGerald L.M."/>
            <person name="Vezzulli S."/>
            <person name="Reid J."/>
            <person name="Malacarne G."/>
            <person name="Iliev D."/>
            <person name="Coppola G."/>
            <person name="Wardell B."/>
            <person name="Micheletti D."/>
            <person name="Macalma T."/>
            <person name="Facci M."/>
            <person name="Mitchell J.T."/>
            <person name="Perazzolli M."/>
            <person name="Eldredge G."/>
            <person name="Gatto P."/>
            <person name="Oyzerski R."/>
            <person name="Moretto M."/>
            <person name="Gutin N."/>
            <person name="Stefanini M."/>
            <person name="Chen Y."/>
            <person name="Segala C."/>
            <person name="Davenport C."/>
            <person name="Dematte L."/>
            <person name="Mraz A."/>
            <person name="Battilana J."/>
            <person name="Stormo K."/>
            <person name="Costa F."/>
            <person name="Tao Q."/>
            <person name="Si-Ammour A."/>
            <person name="Harkins T."/>
            <person name="Lackey A."/>
            <person name="Perbost C."/>
            <person name="Taillon B."/>
            <person name="Stella A."/>
            <person name="Solovyev V."/>
            <person name="Fawcett J.A."/>
            <person name="Sterck L."/>
            <person name="Vandepoele K."/>
            <person name="Grando S.M."/>
            <person name="Toppo S."/>
            <person name="Moser C."/>
            <person name="Lanchbury J."/>
            <person name="Bogden R."/>
            <person name="Skolnick M."/>
            <person name="Sgaramella V."/>
            <person name="Bhatnagar S.K."/>
            <person name="Fontana P."/>
            <person name="Gutin A."/>
            <person name="Van de Peer Y."/>
            <person name="Salamini F."/>
            <person name="Viola R."/>
        </authorList>
    </citation>
    <scope>NUCLEOTIDE SEQUENCE</scope>
</reference>
<accession>A5B7H0</accession>
<protein>
    <submittedName>
        <fullName evidence="1">Uncharacterized protein</fullName>
    </submittedName>
</protein>
<organism evidence="1">
    <name type="scientific">Vitis vinifera</name>
    <name type="common">Grape</name>
    <dbReference type="NCBI Taxonomy" id="29760"/>
    <lineage>
        <taxon>Eukaryota</taxon>
        <taxon>Viridiplantae</taxon>
        <taxon>Streptophyta</taxon>
        <taxon>Embryophyta</taxon>
        <taxon>Tracheophyta</taxon>
        <taxon>Spermatophyta</taxon>
        <taxon>Magnoliopsida</taxon>
        <taxon>eudicotyledons</taxon>
        <taxon>Gunneridae</taxon>
        <taxon>Pentapetalae</taxon>
        <taxon>rosids</taxon>
        <taxon>Vitales</taxon>
        <taxon>Vitaceae</taxon>
        <taxon>Viteae</taxon>
        <taxon>Vitis</taxon>
    </lineage>
</organism>
<dbReference type="EMBL" id="AM449327">
    <property type="protein sequence ID" value="CAN61060.1"/>
    <property type="molecule type" value="Genomic_DNA"/>
</dbReference>
<name>A5B7H0_VITVI</name>
<evidence type="ECO:0000313" key="1">
    <source>
        <dbReference type="EMBL" id="CAN61060.1"/>
    </source>
</evidence>
<dbReference type="AlphaFoldDB" id="A5B7H0"/>